<dbReference type="Proteomes" id="UP001168990">
    <property type="component" value="Unassembled WGS sequence"/>
</dbReference>
<dbReference type="EMBL" id="JAQQBS010001423">
    <property type="protein sequence ID" value="KAK0160272.1"/>
    <property type="molecule type" value="Genomic_DNA"/>
</dbReference>
<gene>
    <name evidence="2" type="ORF">PV328_007700</name>
</gene>
<feature type="region of interest" description="Disordered" evidence="1">
    <location>
        <begin position="227"/>
        <end position="290"/>
    </location>
</feature>
<feature type="region of interest" description="Disordered" evidence="1">
    <location>
        <begin position="57"/>
        <end position="78"/>
    </location>
</feature>
<evidence type="ECO:0000256" key="1">
    <source>
        <dbReference type="SAM" id="MobiDB-lite"/>
    </source>
</evidence>
<comment type="caution">
    <text evidence="2">The sequence shown here is derived from an EMBL/GenBank/DDBJ whole genome shotgun (WGS) entry which is preliminary data.</text>
</comment>
<reference evidence="2" key="1">
    <citation type="journal article" date="2023" name="bioRxiv">
        <title>Scaffold-level genome assemblies of two parasitoid biocontrol wasps reveal the parthenogenesis mechanism and an associated novel virus.</title>
        <authorList>
            <person name="Inwood S."/>
            <person name="Skelly J."/>
            <person name="Guhlin J."/>
            <person name="Harrop T."/>
            <person name="Goldson S."/>
            <person name="Dearden P."/>
        </authorList>
    </citation>
    <scope>NUCLEOTIDE SEQUENCE</scope>
    <source>
        <strain evidence="2">Irish</strain>
        <tissue evidence="2">Whole body</tissue>
    </source>
</reference>
<keyword evidence="3" id="KW-1185">Reference proteome</keyword>
<dbReference type="AlphaFoldDB" id="A0AA39C9R2"/>
<proteinExistence type="predicted"/>
<sequence>MEATSSDEIDIQALLKGIDERNMEADNVLASGLSFVREQGDVSNYTIPRLNPRYGRKRGDWMMESQSNPPPPARRGKQVIPRPRIVPKPKVVASQPIKRPVNIKTRPCTRPESTPQAKAMAVAIKRTEPAPRVKRPAVACPSAPPNTSINQVLPKIPLPTITTQASSSKPSSTRTIPGPHVATVVSQALQGAMKKIAAVEAMRAAAKGKNPTATREPIRIKVVPSRPPAVAVAQVPPPPETGKRKRKRKSGNHKRRSFFHKEGETMMKMIRRPDGYECREILGPPKDRQP</sequence>
<evidence type="ECO:0000313" key="2">
    <source>
        <dbReference type="EMBL" id="KAK0160272.1"/>
    </source>
</evidence>
<evidence type="ECO:0000313" key="3">
    <source>
        <dbReference type="Proteomes" id="UP001168990"/>
    </source>
</evidence>
<feature type="compositionally biased region" description="Basic residues" evidence="1">
    <location>
        <begin position="243"/>
        <end position="258"/>
    </location>
</feature>
<feature type="compositionally biased region" description="Basic and acidic residues" evidence="1">
    <location>
        <begin position="259"/>
        <end position="290"/>
    </location>
</feature>
<accession>A0AA39C9R2</accession>
<name>A0AA39C9R2_9HYME</name>
<feature type="region of interest" description="Disordered" evidence="1">
    <location>
        <begin position="129"/>
        <end position="152"/>
    </location>
</feature>
<reference evidence="2" key="2">
    <citation type="submission" date="2023-03" db="EMBL/GenBank/DDBJ databases">
        <authorList>
            <person name="Inwood S.N."/>
            <person name="Skelly J.G."/>
            <person name="Guhlin J."/>
            <person name="Harrop T.W.R."/>
            <person name="Goldson S.G."/>
            <person name="Dearden P.K."/>
        </authorList>
    </citation>
    <scope>NUCLEOTIDE SEQUENCE</scope>
    <source>
        <strain evidence="2">Irish</strain>
        <tissue evidence="2">Whole body</tissue>
    </source>
</reference>
<organism evidence="2 3">
    <name type="scientific">Microctonus aethiopoides</name>
    <dbReference type="NCBI Taxonomy" id="144406"/>
    <lineage>
        <taxon>Eukaryota</taxon>
        <taxon>Metazoa</taxon>
        <taxon>Ecdysozoa</taxon>
        <taxon>Arthropoda</taxon>
        <taxon>Hexapoda</taxon>
        <taxon>Insecta</taxon>
        <taxon>Pterygota</taxon>
        <taxon>Neoptera</taxon>
        <taxon>Endopterygota</taxon>
        <taxon>Hymenoptera</taxon>
        <taxon>Apocrita</taxon>
        <taxon>Ichneumonoidea</taxon>
        <taxon>Braconidae</taxon>
        <taxon>Euphorinae</taxon>
        <taxon>Microctonus</taxon>
    </lineage>
</organism>
<protein>
    <submittedName>
        <fullName evidence="2">Uncharacterized protein</fullName>
    </submittedName>
</protein>